<gene>
    <name evidence="2" type="ORF">ACFSL2_15715</name>
</gene>
<name>A0ABW4V872_9MICO</name>
<dbReference type="EMBL" id="JBHUHF010000001">
    <property type="protein sequence ID" value="MFD2026961.1"/>
    <property type="molecule type" value="Genomic_DNA"/>
</dbReference>
<evidence type="ECO:0000256" key="1">
    <source>
        <dbReference type="SAM" id="MobiDB-lite"/>
    </source>
</evidence>
<proteinExistence type="predicted"/>
<dbReference type="RefSeq" id="WP_377198737.1">
    <property type="nucleotide sequence ID" value="NZ_JBHUHF010000001.1"/>
</dbReference>
<sequence>MMFNDEVERFLDDAYDDDEHAKAAARADIAAMHDHDAADATAAHDLIARHVWKTLRELGIYEGRFLAHGPDPEVLAGLPPSERRLEPGQANGFTGQIPAGHDPATSWPHHGTILRVMDGDTFHDEHDAVIGVAPYVDVALRRPGIADQRQLTQTIGVLTMLETTEPGGFTVALVSQELLDDPDPQFRQYIAHLGELAGAVRLPAGALRTDPGNDSCVDILVLRRHFGAPRNPHTFLRSLAYERNGLQAHLNEYYLKHPEQILGDPTIQQTIWSPAELTVRPYSVGLEHDLAVGMSAIVTYARQAGLTADTLASPLEAYETNLDAPKRYVSLDLPGDTHRVDLDVARDRINQLRSAQQAPDSENGPSRPGGTKPSPGM</sequence>
<evidence type="ECO:0000313" key="2">
    <source>
        <dbReference type="EMBL" id="MFD2026961.1"/>
    </source>
</evidence>
<dbReference type="Proteomes" id="UP001597338">
    <property type="component" value="Unassembled WGS sequence"/>
</dbReference>
<feature type="compositionally biased region" description="Polar residues" evidence="1">
    <location>
        <begin position="351"/>
        <end position="364"/>
    </location>
</feature>
<evidence type="ECO:0000313" key="3">
    <source>
        <dbReference type="Proteomes" id="UP001597338"/>
    </source>
</evidence>
<comment type="caution">
    <text evidence="2">The sequence shown here is derived from an EMBL/GenBank/DDBJ whole genome shotgun (WGS) entry which is preliminary data.</text>
</comment>
<protein>
    <submittedName>
        <fullName evidence="2">Uncharacterized protein</fullName>
    </submittedName>
</protein>
<feature type="region of interest" description="Disordered" evidence="1">
    <location>
        <begin position="351"/>
        <end position="377"/>
    </location>
</feature>
<accession>A0ABW4V872</accession>
<keyword evidence="3" id="KW-1185">Reference proteome</keyword>
<organism evidence="2 3">
    <name type="scientific">Promicromonospora aerolata</name>
    <dbReference type="NCBI Taxonomy" id="195749"/>
    <lineage>
        <taxon>Bacteria</taxon>
        <taxon>Bacillati</taxon>
        <taxon>Actinomycetota</taxon>
        <taxon>Actinomycetes</taxon>
        <taxon>Micrococcales</taxon>
        <taxon>Promicromonosporaceae</taxon>
        <taxon>Promicromonospora</taxon>
    </lineage>
</organism>
<reference evidence="3" key="1">
    <citation type="journal article" date="2019" name="Int. J. Syst. Evol. Microbiol.">
        <title>The Global Catalogue of Microorganisms (GCM) 10K type strain sequencing project: providing services to taxonomists for standard genome sequencing and annotation.</title>
        <authorList>
            <consortium name="The Broad Institute Genomics Platform"/>
            <consortium name="The Broad Institute Genome Sequencing Center for Infectious Disease"/>
            <person name="Wu L."/>
            <person name="Ma J."/>
        </authorList>
    </citation>
    <scope>NUCLEOTIDE SEQUENCE [LARGE SCALE GENOMIC DNA]</scope>
    <source>
        <strain evidence="3">CCM 7043</strain>
    </source>
</reference>